<dbReference type="Gene3D" id="3.40.50.150">
    <property type="entry name" value="Vaccinia Virus protein VP39"/>
    <property type="match status" value="1"/>
</dbReference>
<dbReference type="AlphaFoldDB" id="A0A8H6QGY7"/>
<evidence type="ECO:0000313" key="2">
    <source>
        <dbReference type="EMBL" id="KAF7171756.1"/>
    </source>
</evidence>
<dbReference type="InterPro" id="IPR041698">
    <property type="entry name" value="Methyltransf_25"/>
</dbReference>
<keyword evidence="4" id="KW-1185">Reference proteome</keyword>
<dbReference type="EMBL" id="JACBAG010001665">
    <property type="protein sequence ID" value="KAF7184177.1"/>
    <property type="molecule type" value="Genomic_DNA"/>
</dbReference>
<organism evidence="2 5">
    <name type="scientific">Aspergillus felis</name>
    <dbReference type="NCBI Taxonomy" id="1287682"/>
    <lineage>
        <taxon>Eukaryota</taxon>
        <taxon>Fungi</taxon>
        <taxon>Dikarya</taxon>
        <taxon>Ascomycota</taxon>
        <taxon>Pezizomycotina</taxon>
        <taxon>Eurotiomycetes</taxon>
        <taxon>Eurotiomycetidae</taxon>
        <taxon>Eurotiales</taxon>
        <taxon>Aspergillaceae</taxon>
        <taxon>Aspergillus</taxon>
        <taxon>Aspergillus subgen. Fumigati</taxon>
    </lineage>
</organism>
<evidence type="ECO:0000313" key="5">
    <source>
        <dbReference type="Proteomes" id="UP000654922"/>
    </source>
</evidence>
<dbReference type="Proteomes" id="UP000654922">
    <property type="component" value="Unassembled WGS sequence"/>
</dbReference>
<feature type="domain" description="Methyltransferase" evidence="1">
    <location>
        <begin position="47"/>
        <end position="143"/>
    </location>
</feature>
<dbReference type="Proteomes" id="UP000641853">
    <property type="component" value="Unassembled WGS sequence"/>
</dbReference>
<reference evidence="2" key="1">
    <citation type="submission" date="2020-06" db="EMBL/GenBank/DDBJ databases">
        <title>Draft genome sequences of strains closely related to Aspergillus parafelis and Aspergillus hiratsukae.</title>
        <authorList>
            <person name="Dos Santos R.A.C."/>
            <person name="Rivero-Menendez O."/>
            <person name="Steenwyk J.L."/>
            <person name="Mead M.E."/>
            <person name="Goldman G.H."/>
            <person name="Alastruey-Izquierdo A."/>
            <person name="Rokas A."/>
        </authorList>
    </citation>
    <scope>NUCLEOTIDE SEQUENCE</scope>
    <source>
        <strain evidence="2">CNM-CM5623</strain>
        <strain evidence="3">CNM-CM7691</strain>
    </source>
</reference>
<accession>A0A8H6QGY7</accession>
<dbReference type="EMBL" id="JACBAE010001168">
    <property type="protein sequence ID" value="KAF7171756.1"/>
    <property type="molecule type" value="Genomic_DNA"/>
</dbReference>
<dbReference type="Pfam" id="PF13649">
    <property type="entry name" value="Methyltransf_25"/>
    <property type="match status" value="1"/>
</dbReference>
<dbReference type="CDD" id="cd02440">
    <property type="entry name" value="AdoMet_MTases"/>
    <property type="match status" value="1"/>
</dbReference>
<protein>
    <recommendedName>
        <fullName evidence="1">Methyltransferase domain-containing protein</fullName>
    </recommendedName>
</protein>
<dbReference type="InterPro" id="IPR029063">
    <property type="entry name" value="SAM-dependent_MTases_sf"/>
</dbReference>
<comment type="caution">
    <text evidence="2">The sequence shown here is derived from an EMBL/GenBank/DDBJ whole genome shotgun (WGS) entry which is preliminary data.</text>
</comment>
<sequence length="277" mass="31480">MSQNVYDGVIDIQAENSRLRRQHELIKCFCNGLIKAPIDSTKEGQRVLDSATADGIWMRDAQLTMPPSTEFLGFDIIPQDEVCADLLLAPNIKYQVQNVLEPFPPEWKNSFDLVHQRLLLVLFPDADVVQILRRLVECVKPGGWIQLFEGDGTKSLFDPRAGHFETFYHIAELNLKSPEVGRYLNDYLHEAGMINVWHEEVDFEIGALNPDRELSIKACENIASIVNTVKGMPSLDSMGLSKEAWDDLPKNIEKDLRTYKAAMRYHIVWAQKPLSAV</sequence>
<evidence type="ECO:0000259" key="1">
    <source>
        <dbReference type="Pfam" id="PF13649"/>
    </source>
</evidence>
<dbReference type="SUPFAM" id="SSF53335">
    <property type="entry name" value="S-adenosyl-L-methionine-dependent methyltransferases"/>
    <property type="match status" value="1"/>
</dbReference>
<name>A0A8H6QGY7_9EURO</name>
<proteinExistence type="predicted"/>
<gene>
    <name evidence="2" type="ORF">CNMCM5623_004048</name>
    <name evidence="3" type="ORF">CNMCM7691_004802</name>
</gene>
<evidence type="ECO:0000313" key="4">
    <source>
        <dbReference type="Proteomes" id="UP000641853"/>
    </source>
</evidence>
<dbReference type="OrthoDB" id="184880at2759"/>
<evidence type="ECO:0000313" key="3">
    <source>
        <dbReference type="EMBL" id="KAF7184177.1"/>
    </source>
</evidence>